<dbReference type="AlphaFoldDB" id="A0A5J9VUI6"/>
<dbReference type="SUPFAM" id="SSF53756">
    <property type="entry name" value="UDP-Glycosyltransferase/glycogen phosphorylase"/>
    <property type="match status" value="1"/>
</dbReference>
<protein>
    <submittedName>
        <fullName evidence="2">Uncharacterized protein</fullName>
    </submittedName>
</protein>
<dbReference type="Proteomes" id="UP000324897">
    <property type="component" value="Chromosome 4"/>
</dbReference>
<comment type="similarity">
    <text evidence="1">Belongs to the UDP-glycosyltransferase family.</text>
</comment>
<dbReference type="EMBL" id="RWGY01000007">
    <property type="protein sequence ID" value="TVU39869.1"/>
    <property type="molecule type" value="Genomic_DNA"/>
</dbReference>
<dbReference type="GO" id="GO:0080044">
    <property type="term" value="F:quercetin 7-O-glucosyltransferase activity"/>
    <property type="evidence" value="ECO:0007669"/>
    <property type="project" value="TreeGrafter"/>
</dbReference>
<gene>
    <name evidence="2" type="ORF">EJB05_13312</name>
</gene>
<evidence type="ECO:0000313" key="2">
    <source>
        <dbReference type="EMBL" id="TVU39869.1"/>
    </source>
</evidence>
<evidence type="ECO:0000313" key="3">
    <source>
        <dbReference type="Proteomes" id="UP000324897"/>
    </source>
</evidence>
<reference evidence="2 3" key="1">
    <citation type="journal article" date="2019" name="Sci. Rep.">
        <title>A high-quality genome of Eragrostis curvula grass provides insights into Poaceae evolution and supports new strategies to enhance forage quality.</title>
        <authorList>
            <person name="Carballo J."/>
            <person name="Santos B.A.C.M."/>
            <person name="Zappacosta D."/>
            <person name="Garbus I."/>
            <person name="Selva J.P."/>
            <person name="Gallo C.A."/>
            <person name="Diaz A."/>
            <person name="Albertini E."/>
            <person name="Caccamo M."/>
            <person name="Echenique V."/>
        </authorList>
    </citation>
    <scope>NUCLEOTIDE SEQUENCE [LARGE SCALE GENOMIC DNA]</scope>
    <source>
        <strain evidence="3">cv. Victoria</strain>
        <tissue evidence="2">Leaf</tissue>
    </source>
</reference>
<name>A0A5J9VUI6_9POAL</name>
<dbReference type="Gene3D" id="3.40.50.2000">
    <property type="entry name" value="Glycogen Phosphorylase B"/>
    <property type="match status" value="1"/>
</dbReference>
<dbReference type="GO" id="GO:0080043">
    <property type="term" value="F:quercetin 3-O-glucosyltransferase activity"/>
    <property type="evidence" value="ECO:0007669"/>
    <property type="project" value="TreeGrafter"/>
</dbReference>
<dbReference type="OrthoDB" id="5835829at2759"/>
<dbReference type="Gramene" id="TVU39869">
    <property type="protein sequence ID" value="TVU39869"/>
    <property type="gene ID" value="EJB05_13312"/>
</dbReference>
<comment type="caution">
    <text evidence="2">The sequence shown here is derived from an EMBL/GenBank/DDBJ whole genome shotgun (WGS) entry which is preliminary data.</text>
</comment>
<organism evidence="2 3">
    <name type="scientific">Eragrostis curvula</name>
    <name type="common">weeping love grass</name>
    <dbReference type="NCBI Taxonomy" id="38414"/>
    <lineage>
        <taxon>Eukaryota</taxon>
        <taxon>Viridiplantae</taxon>
        <taxon>Streptophyta</taxon>
        <taxon>Embryophyta</taxon>
        <taxon>Tracheophyta</taxon>
        <taxon>Spermatophyta</taxon>
        <taxon>Magnoliopsida</taxon>
        <taxon>Liliopsida</taxon>
        <taxon>Poales</taxon>
        <taxon>Poaceae</taxon>
        <taxon>PACMAD clade</taxon>
        <taxon>Chloridoideae</taxon>
        <taxon>Eragrostideae</taxon>
        <taxon>Eragrostidinae</taxon>
        <taxon>Eragrostis</taxon>
    </lineage>
</organism>
<dbReference type="PANTHER" id="PTHR11926">
    <property type="entry name" value="GLUCOSYL/GLUCURONOSYL TRANSFERASES"/>
    <property type="match status" value="1"/>
</dbReference>
<sequence>MESIGDAVTGVRRRLRVLFFPLPYQGHINPMFQLAGLLHARGFAVTVFHTRFHAPDPSRHPADYDFVPVPGVAAAADGVDSDDTAHATLERILAMNLACEAPFRDRLAALLEEEDDEVACLVADAATRSF</sequence>
<accession>A0A5J9VUI6</accession>
<proteinExistence type="inferred from homology"/>
<evidence type="ECO:0000256" key="1">
    <source>
        <dbReference type="ARBA" id="ARBA00009995"/>
    </source>
</evidence>
<dbReference type="PANTHER" id="PTHR11926:SF706">
    <property type="entry name" value="UDP-GLYCOSYLTRANSFERASE 76C1"/>
    <property type="match status" value="1"/>
</dbReference>
<feature type="non-terminal residue" evidence="2">
    <location>
        <position position="1"/>
    </location>
</feature>
<keyword evidence="3" id="KW-1185">Reference proteome</keyword>